<dbReference type="PANTHER" id="PTHR30086">
    <property type="entry name" value="ARGININE EXPORTER PROTEIN ARGO"/>
    <property type="match status" value="1"/>
</dbReference>
<evidence type="ECO:0000256" key="2">
    <source>
        <dbReference type="ARBA" id="ARBA00022475"/>
    </source>
</evidence>
<evidence type="ECO:0000256" key="1">
    <source>
        <dbReference type="ARBA" id="ARBA00004651"/>
    </source>
</evidence>
<evidence type="ECO:0000313" key="7">
    <source>
        <dbReference type="EMBL" id="MEJ8573921.1"/>
    </source>
</evidence>
<reference evidence="7 8" key="1">
    <citation type="submission" date="2024-02" db="EMBL/GenBank/DDBJ databases">
        <title>Genome analysis and characterization of Microbaculum marinisediminis sp. nov., isolated from marine sediment.</title>
        <authorList>
            <person name="Du Z.-J."/>
            <person name="Ye Y.-Q."/>
            <person name="Zhang Z.-R."/>
            <person name="Yuan S.-M."/>
            <person name="Zhang X.-Y."/>
        </authorList>
    </citation>
    <scope>NUCLEOTIDE SEQUENCE [LARGE SCALE GENOMIC DNA]</scope>
    <source>
        <strain evidence="7 8">SDUM1044001</strain>
    </source>
</reference>
<protein>
    <submittedName>
        <fullName evidence="7">LysE family transporter</fullName>
    </submittedName>
</protein>
<accession>A0AAW9S2Q3</accession>
<comment type="subcellular location">
    <subcellularLocation>
        <location evidence="1">Cell membrane</location>
        <topology evidence="1">Multi-pass membrane protein</topology>
    </subcellularLocation>
</comment>
<evidence type="ECO:0000256" key="6">
    <source>
        <dbReference type="SAM" id="Phobius"/>
    </source>
</evidence>
<dbReference type="InterPro" id="IPR001123">
    <property type="entry name" value="LeuE-type"/>
</dbReference>
<evidence type="ECO:0000256" key="5">
    <source>
        <dbReference type="ARBA" id="ARBA00023136"/>
    </source>
</evidence>
<dbReference type="RefSeq" id="WP_340331618.1">
    <property type="nucleotide sequence ID" value="NZ_JAZHOF010000009.1"/>
</dbReference>
<feature type="transmembrane region" description="Helical" evidence="6">
    <location>
        <begin position="6"/>
        <end position="27"/>
    </location>
</feature>
<evidence type="ECO:0000256" key="3">
    <source>
        <dbReference type="ARBA" id="ARBA00022692"/>
    </source>
</evidence>
<name>A0AAW9S2Q3_9HYPH</name>
<sequence>MGEYAGVLGPLAAVWLIGVLTPGPNFFVTMHMAARHGRAAALTTVAGIAVGLSFWALAGLLGIKVLFATVPLAALAVKLAGAAYLIWMGIRMWRSAGAVAVPGGISPTSAFRLGLLTNLANAKTAAFAASLFAVALPPHASPGLFAAAFFTIVAMSTLWYGFCGVVGSRGAVMRLYNRFQTWLMRVAGAVFVGFGVKLAIER</sequence>
<dbReference type="PANTHER" id="PTHR30086:SF20">
    <property type="entry name" value="ARGININE EXPORTER PROTEIN ARGO-RELATED"/>
    <property type="match status" value="1"/>
</dbReference>
<dbReference type="GO" id="GO:0005886">
    <property type="term" value="C:plasma membrane"/>
    <property type="evidence" value="ECO:0007669"/>
    <property type="project" value="UniProtKB-SubCell"/>
</dbReference>
<dbReference type="Proteomes" id="UP001378188">
    <property type="component" value="Unassembled WGS sequence"/>
</dbReference>
<keyword evidence="5 6" id="KW-0472">Membrane</keyword>
<dbReference type="AlphaFoldDB" id="A0AAW9S2Q3"/>
<feature type="transmembrane region" description="Helical" evidence="6">
    <location>
        <begin position="144"/>
        <end position="162"/>
    </location>
</feature>
<feature type="transmembrane region" description="Helical" evidence="6">
    <location>
        <begin position="39"/>
        <end position="60"/>
    </location>
</feature>
<dbReference type="Pfam" id="PF01810">
    <property type="entry name" value="LysE"/>
    <property type="match status" value="1"/>
</dbReference>
<keyword evidence="4 6" id="KW-1133">Transmembrane helix</keyword>
<organism evidence="7 8">
    <name type="scientific">Microbaculum marinum</name>
    <dbReference type="NCBI Taxonomy" id="1764581"/>
    <lineage>
        <taxon>Bacteria</taxon>
        <taxon>Pseudomonadati</taxon>
        <taxon>Pseudomonadota</taxon>
        <taxon>Alphaproteobacteria</taxon>
        <taxon>Hyphomicrobiales</taxon>
        <taxon>Tepidamorphaceae</taxon>
        <taxon>Microbaculum</taxon>
    </lineage>
</organism>
<evidence type="ECO:0000256" key="4">
    <source>
        <dbReference type="ARBA" id="ARBA00022989"/>
    </source>
</evidence>
<dbReference type="EMBL" id="JAZHOF010000009">
    <property type="protein sequence ID" value="MEJ8573921.1"/>
    <property type="molecule type" value="Genomic_DNA"/>
</dbReference>
<keyword evidence="2" id="KW-1003">Cell membrane</keyword>
<feature type="transmembrane region" description="Helical" evidence="6">
    <location>
        <begin position="182"/>
        <end position="200"/>
    </location>
</feature>
<dbReference type="GO" id="GO:0015171">
    <property type="term" value="F:amino acid transmembrane transporter activity"/>
    <property type="evidence" value="ECO:0007669"/>
    <property type="project" value="TreeGrafter"/>
</dbReference>
<gene>
    <name evidence="7" type="ORF">V3328_20710</name>
</gene>
<keyword evidence="3 6" id="KW-0812">Transmembrane</keyword>
<keyword evidence="8" id="KW-1185">Reference proteome</keyword>
<evidence type="ECO:0000313" key="8">
    <source>
        <dbReference type="Proteomes" id="UP001378188"/>
    </source>
</evidence>
<proteinExistence type="predicted"/>
<feature type="transmembrane region" description="Helical" evidence="6">
    <location>
        <begin position="66"/>
        <end position="87"/>
    </location>
</feature>
<comment type="caution">
    <text evidence="7">The sequence shown here is derived from an EMBL/GenBank/DDBJ whole genome shotgun (WGS) entry which is preliminary data.</text>
</comment>